<dbReference type="PROSITE" id="PS01124">
    <property type="entry name" value="HTH_ARAC_FAMILY_2"/>
    <property type="match status" value="1"/>
</dbReference>
<keyword evidence="3 8" id="KW-0597">Phosphoprotein</keyword>
<feature type="domain" description="HTH araC/xylS-type" evidence="9">
    <location>
        <begin position="418"/>
        <end position="516"/>
    </location>
</feature>
<dbReference type="InterPro" id="IPR020449">
    <property type="entry name" value="Tscrpt_reg_AraC-type_HTH"/>
</dbReference>
<dbReference type="InterPro" id="IPR051552">
    <property type="entry name" value="HptR"/>
</dbReference>
<keyword evidence="12" id="KW-1185">Reference proteome</keyword>
<dbReference type="Gene3D" id="1.10.10.60">
    <property type="entry name" value="Homeodomain-like"/>
    <property type="match status" value="2"/>
</dbReference>
<dbReference type="SUPFAM" id="SSF52172">
    <property type="entry name" value="CheY-like"/>
    <property type="match status" value="1"/>
</dbReference>
<keyword evidence="2" id="KW-0963">Cytoplasm</keyword>
<dbReference type="InterPro" id="IPR018060">
    <property type="entry name" value="HTH_AraC"/>
</dbReference>
<evidence type="ECO:0000259" key="9">
    <source>
        <dbReference type="PROSITE" id="PS01124"/>
    </source>
</evidence>
<reference evidence="12" key="1">
    <citation type="journal article" date="2019" name="Int. J. Syst. Evol. Microbiol.">
        <title>The Global Catalogue of Microorganisms (GCM) 10K type strain sequencing project: providing services to taxonomists for standard genome sequencing and annotation.</title>
        <authorList>
            <consortium name="The Broad Institute Genomics Platform"/>
            <consortium name="The Broad Institute Genome Sequencing Center for Infectious Disease"/>
            <person name="Wu L."/>
            <person name="Ma J."/>
        </authorList>
    </citation>
    <scope>NUCLEOTIDE SEQUENCE [LARGE SCALE GENOMIC DNA]</scope>
    <source>
        <strain evidence="12">KCTC 12907</strain>
    </source>
</reference>
<dbReference type="InterPro" id="IPR011006">
    <property type="entry name" value="CheY-like_superfamily"/>
</dbReference>
<dbReference type="Pfam" id="PF00072">
    <property type="entry name" value="Response_reg"/>
    <property type="match status" value="1"/>
</dbReference>
<gene>
    <name evidence="11" type="ORF">ACFQMJ_33095</name>
</gene>
<accession>A0ABW2FNQ5</accession>
<evidence type="ECO:0000313" key="11">
    <source>
        <dbReference type="EMBL" id="MFC7153388.1"/>
    </source>
</evidence>
<evidence type="ECO:0000256" key="6">
    <source>
        <dbReference type="ARBA" id="ARBA00023125"/>
    </source>
</evidence>
<comment type="caution">
    <text evidence="11">The sequence shown here is derived from an EMBL/GenBank/DDBJ whole genome shotgun (WGS) entry which is preliminary data.</text>
</comment>
<keyword evidence="7" id="KW-0804">Transcription</keyword>
<evidence type="ECO:0000256" key="7">
    <source>
        <dbReference type="ARBA" id="ARBA00023163"/>
    </source>
</evidence>
<dbReference type="Pfam" id="PF12833">
    <property type="entry name" value="HTH_18"/>
    <property type="match status" value="1"/>
</dbReference>
<dbReference type="InterPro" id="IPR018062">
    <property type="entry name" value="HTH_AraC-typ_CS"/>
</dbReference>
<dbReference type="InterPro" id="IPR009057">
    <property type="entry name" value="Homeodomain-like_sf"/>
</dbReference>
<dbReference type="PROSITE" id="PS00041">
    <property type="entry name" value="HTH_ARAC_FAMILY_1"/>
    <property type="match status" value="1"/>
</dbReference>
<dbReference type="InterPro" id="IPR041522">
    <property type="entry name" value="CdaR_GGDEF"/>
</dbReference>
<dbReference type="CDD" id="cd17536">
    <property type="entry name" value="REC_YesN-like"/>
    <property type="match status" value="1"/>
</dbReference>
<keyword evidence="5" id="KW-0805">Transcription regulation</keyword>
<dbReference type="Proteomes" id="UP001596378">
    <property type="component" value="Unassembled WGS sequence"/>
</dbReference>
<dbReference type="Pfam" id="PF17853">
    <property type="entry name" value="GGDEF_2"/>
    <property type="match status" value="1"/>
</dbReference>
<evidence type="ECO:0000313" key="12">
    <source>
        <dbReference type="Proteomes" id="UP001596378"/>
    </source>
</evidence>
<protein>
    <submittedName>
        <fullName evidence="11">Response regulator</fullName>
    </submittedName>
</protein>
<feature type="domain" description="Response regulatory" evidence="10">
    <location>
        <begin position="3"/>
        <end position="120"/>
    </location>
</feature>
<evidence type="ECO:0000256" key="4">
    <source>
        <dbReference type="ARBA" id="ARBA00023012"/>
    </source>
</evidence>
<name>A0ABW2FNQ5_9BACL</name>
<dbReference type="InterPro" id="IPR001789">
    <property type="entry name" value="Sig_transdc_resp-reg_receiver"/>
</dbReference>
<organism evidence="11 12">
    <name type="scientific">Cohnella cellulosilytica</name>
    <dbReference type="NCBI Taxonomy" id="986710"/>
    <lineage>
        <taxon>Bacteria</taxon>
        <taxon>Bacillati</taxon>
        <taxon>Bacillota</taxon>
        <taxon>Bacilli</taxon>
        <taxon>Bacillales</taxon>
        <taxon>Paenibacillaceae</taxon>
        <taxon>Cohnella</taxon>
    </lineage>
</organism>
<dbReference type="PANTHER" id="PTHR42713">
    <property type="entry name" value="HISTIDINE KINASE-RELATED"/>
    <property type="match status" value="1"/>
</dbReference>
<dbReference type="SMART" id="SM00448">
    <property type="entry name" value="REC"/>
    <property type="match status" value="1"/>
</dbReference>
<proteinExistence type="predicted"/>
<dbReference type="SUPFAM" id="SSF46689">
    <property type="entry name" value="Homeodomain-like"/>
    <property type="match status" value="2"/>
</dbReference>
<evidence type="ECO:0000256" key="3">
    <source>
        <dbReference type="ARBA" id="ARBA00022553"/>
    </source>
</evidence>
<keyword evidence="6" id="KW-0238">DNA-binding</keyword>
<dbReference type="PANTHER" id="PTHR42713:SF3">
    <property type="entry name" value="TRANSCRIPTIONAL REGULATORY PROTEIN HPTR"/>
    <property type="match status" value="1"/>
</dbReference>
<dbReference type="EMBL" id="JBHTAI010000034">
    <property type="protein sequence ID" value="MFC7153388.1"/>
    <property type="molecule type" value="Genomic_DNA"/>
</dbReference>
<evidence type="ECO:0000256" key="2">
    <source>
        <dbReference type="ARBA" id="ARBA00022490"/>
    </source>
</evidence>
<dbReference type="PRINTS" id="PR00032">
    <property type="entry name" value="HTHARAC"/>
</dbReference>
<evidence type="ECO:0000256" key="5">
    <source>
        <dbReference type="ARBA" id="ARBA00023015"/>
    </source>
</evidence>
<keyword evidence="4" id="KW-0902">Two-component regulatory system</keyword>
<evidence type="ECO:0000259" key="10">
    <source>
        <dbReference type="PROSITE" id="PS50110"/>
    </source>
</evidence>
<sequence length="520" mass="58124">MYKVLIVDDEPQIVHGLSKQTHWEDFNMIVAATATNGVDALAAMEDGPIDLLIADVCMPQMDGLELILEVKRKSPSLRCIIISAFNEFEFVKSALQLGVENYLLKPINGDELSDTLIKTQSNLDSDRSAASPYPPAVHVFRANILERWANGSIQEFELYERAELLQIELSESEYRVVVMDLYRLPESADRIRLASQWLDLCASAMSSEYRGEFFMDSALRVVCILHGSDLAQGDERLVGVIQRIAARAAASDTRFFASIGPVSPSFTGVNASYSAALFHLGCRLVDPAALYTFSGLLSDPRQGVPNERQLLVLHFENALRDGEQQTALKWAKNYMESSAAAGLAEMRAAMLPLVLSLVRAMDESGRVSDELPESITLRLAEFTLAESKDELTSWLAATLNEALLVIHGRKVSYHMLVHLTLEQLRQNYHTGLSLKTLASDYNVSPAYLGQLFKEETGKYFNDYLLQIRLQASKALLLDTDLKIGEISNRIGIPNQSYFNRIFKKVHGISPVEFRRHAQMR</sequence>
<dbReference type="SMART" id="SM00342">
    <property type="entry name" value="HTH_ARAC"/>
    <property type="match status" value="1"/>
</dbReference>
<dbReference type="Gene3D" id="3.40.50.2300">
    <property type="match status" value="1"/>
</dbReference>
<feature type="modified residue" description="4-aspartylphosphate" evidence="8">
    <location>
        <position position="55"/>
    </location>
</feature>
<dbReference type="RefSeq" id="WP_378050474.1">
    <property type="nucleotide sequence ID" value="NZ_JBHMDN010000027.1"/>
</dbReference>
<dbReference type="PROSITE" id="PS50110">
    <property type="entry name" value="RESPONSE_REGULATORY"/>
    <property type="match status" value="1"/>
</dbReference>
<evidence type="ECO:0000256" key="1">
    <source>
        <dbReference type="ARBA" id="ARBA00004496"/>
    </source>
</evidence>
<comment type="subcellular location">
    <subcellularLocation>
        <location evidence="1">Cytoplasm</location>
    </subcellularLocation>
</comment>
<evidence type="ECO:0000256" key="8">
    <source>
        <dbReference type="PROSITE-ProRule" id="PRU00169"/>
    </source>
</evidence>